<evidence type="ECO:0000256" key="3">
    <source>
        <dbReference type="ARBA" id="ARBA00010136"/>
    </source>
</evidence>
<dbReference type="InterPro" id="IPR042097">
    <property type="entry name" value="Aminopeptidase_N-like_N_sf"/>
</dbReference>
<feature type="domain" description="Aminopeptidase N-like N-terminal" evidence="15">
    <location>
        <begin position="164"/>
        <end position="224"/>
    </location>
</feature>
<dbReference type="RefSeq" id="WP_103562338.1">
    <property type="nucleotide sequence ID" value="NZ_MTBP01000001.1"/>
</dbReference>
<keyword evidence="13" id="KW-0732">Signal</keyword>
<evidence type="ECO:0000256" key="4">
    <source>
        <dbReference type="ARBA" id="ARBA00012564"/>
    </source>
</evidence>
<accession>A0A2P4UR72</accession>
<keyword evidence="7" id="KW-0479">Metal-binding</keyword>
<evidence type="ECO:0000313" key="16">
    <source>
        <dbReference type="EMBL" id="POM27536.1"/>
    </source>
</evidence>
<comment type="cofactor">
    <cofactor evidence="2">
        <name>Zn(2+)</name>
        <dbReference type="ChEBI" id="CHEBI:29105"/>
    </cofactor>
</comment>
<dbReference type="InterPro" id="IPR027268">
    <property type="entry name" value="Peptidase_M4/M1_CTD_sf"/>
</dbReference>
<evidence type="ECO:0000256" key="11">
    <source>
        <dbReference type="ARBA" id="ARBA00029811"/>
    </source>
</evidence>
<dbReference type="InterPro" id="IPR045357">
    <property type="entry name" value="Aminopeptidase_N-like_N"/>
</dbReference>
<evidence type="ECO:0000259" key="14">
    <source>
        <dbReference type="Pfam" id="PF01433"/>
    </source>
</evidence>
<dbReference type="InterPro" id="IPR050344">
    <property type="entry name" value="Peptidase_M1_aminopeptidases"/>
</dbReference>
<dbReference type="SUPFAM" id="SSF63737">
    <property type="entry name" value="Leukotriene A4 hydrolase N-terminal domain"/>
    <property type="match status" value="1"/>
</dbReference>
<evidence type="ECO:0000256" key="9">
    <source>
        <dbReference type="ARBA" id="ARBA00022833"/>
    </source>
</evidence>
<dbReference type="Gene3D" id="1.10.390.10">
    <property type="entry name" value="Neutral Protease Domain 2"/>
    <property type="match status" value="1"/>
</dbReference>
<dbReference type="PANTHER" id="PTHR11533:SF297">
    <property type="entry name" value="AMINOPEPTIDASE N"/>
    <property type="match status" value="1"/>
</dbReference>
<evidence type="ECO:0000256" key="5">
    <source>
        <dbReference type="ARBA" id="ARBA00015611"/>
    </source>
</evidence>
<evidence type="ECO:0000256" key="1">
    <source>
        <dbReference type="ARBA" id="ARBA00000098"/>
    </source>
</evidence>
<evidence type="ECO:0000313" key="17">
    <source>
        <dbReference type="Proteomes" id="UP000242367"/>
    </source>
</evidence>
<keyword evidence="6" id="KW-0645">Protease</keyword>
<feature type="signal peptide" evidence="13">
    <location>
        <begin position="1"/>
        <end position="26"/>
    </location>
</feature>
<name>A0A2P4UR72_9ACTN</name>
<dbReference type="AlphaFoldDB" id="A0A2P4UR72"/>
<evidence type="ECO:0000259" key="15">
    <source>
        <dbReference type="Pfam" id="PF17900"/>
    </source>
</evidence>
<evidence type="ECO:0000256" key="7">
    <source>
        <dbReference type="ARBA" id="ARBA00022723"/>
    </source>
</evidence>
<dbReference type="PANTHER" id="PTHR11533">
    <property type="entry name" value="PROTEASE M1 ZINC METALLOPROTEASE"/>
    <property type="match status" value="1"/>
</dbReference>
<comment type="caution">
    <text evidence="16">The sequence shown here is derived from an EMBL/GenBank/DDBJ whole genome shotgun (WGS) entry which is preliminary data.</text>
</comment>
<dbReference type="GO" id="GO:0006508">
    <property type="term" value="P:proteolysis"/>
    <property type="evidence" value="ECO:0007669"/>
    <property type="project" value="UniProtKB-KW"/>
</dbReference>
<reference evidence="16 17" key="1">
    <citation type="journal article" date="2017" name="Chemistry">
        <title>Isolation, Biosynthesis and Chemical Modifications of Rubterolones A-F: Rare Tropolone Alkaloids from Actinomadura sp. 5-2.</title>
        <authorList>
            <person name="Guo H."/>
            <person name="Benndorf R."/>
            <person name="Leichnitz D."/>
            <person name="Klassen J.L."/>
            <person name="Vollmers J."/>
            <person name="Gorls H."/>
            <person name="Steinacker M."/>
            <person name="Weigel C."/>
            <person name="Dahse H.M."/>
            <person name="Kaster A.K."/>
            <person name="de Beer Z.W."/>
            <person name="Poulsen M."/>
            <person name="Beemelmanns C."/>
        </authorList>
    </citation>
    <scope>NUCLEOTIDE SEQUENCE [LARGE SCALE GENOMIC DNA]</scope>
    <source>
        <strain evidence="16 17">5-2</strain>
    </source>
</reference>
<keyword evidence="8 16" id="KW-0378">Hydrolase</keyword>
<dbReference type="Proteomes" id="UP000242367">
    <property type="component" value="Unassembled WGS sequence"/>
</dbReference>
<dbReference type="GO" id="GO:0008270">
    <property type="term" value="F:zinc ion binding"/>
    <property type="evidence" value="ECO:0007669"/>
    <property type="project" value="InterPro"/>
</dbReference>
<dbReference type="InterPro" id="IPR014782">
    <property type="entry name" value="Peptidase_M1_dom"/>
</dbReference>
<keyword evidence="16" id="KW-0031">Aminopeptidase</keyword>
<evidence type="ECO:0000256" key="10">
    <source>
        <dbReference type="ARBA" id="ARBA00023049"/>
    </source>
</evidence>
<dbReference type="GO" id="GO:0016285">
    <property type="term" value="F:alanyl aminopeptidase activity"/>
    <property type="evidence" value="ECO:0007669"/>
    <property type="project" value="UniProtKB-EC"/>
</dbReference>
<organism evidence="16 17">
    <name type="scientific">Actinomadura rubteroloni</name>
    <dbReference type="NCBI Taxonomy" id="1926885"/>
    <lineage>
        <taxon>Bacteria</taxon>
        <taxon>Bacillati</taxon>
        <taxon>Actinomycetota</taxon>
        <taxon>Actinomycetes</taxon>
        <taxon>Streptosporangiales</taxon>
        <taxon>Thermomonosporaceae</taxon>
        <taxon>Actinomadura</taxon>
    </lineage>
</organism>
<dbReference type="Pfam" id="PF01433">
    <property type="entry name" value="Peptidase_M1"/>
    <property type="match status" value="1"/>
</dbReference>
<evidence type="ECO:0000256" key="2">
    <source>
        <dbReference type="ARBA" id="ARBA00001947"/>
    </source>
</evidence>
<keyword evidence="10" id="KW-0482">Metalloprotease</keyword>
<comment type="similarity">
    <text evidence="3">Belongs to the peptidase M1 family.</text>
</comment>
<dbReference type="EMBL" id="MTBP01000001">
    <property type="protein sequence ID" value="POM27536.1"/>
    <property type="molecule type" value="Genomic_DNA"/>
</dbReference>
<dbReference type="GO" id="GO:0008237">
    <property type="term" value="F:metallopeptidase activity"/>
    <property type="evidence" value="ECO:0007669"/>
    <property type="project" value="UniProtKB-KW"/>
</dbReference>
<feature type="chain" id="PRO_5015173072" description="Aminopeptidase N" evidence="13">
    <location>
        <begin position="27"/>
        <end position="472"/>
    </location>
</feature>
<dbReference type="SUPFAM" id="SSF55486">
    <property type="entry name" value="Metalloproteases ('zincins'), catalytic domain"/>
    <property type="match status" value="1"/>
</dbReference>
<gene>
    <name evidence="16" type="primary">pepN_1</name>
    <name evidence="16" type="ORF">BTM25_19520</name>
</gene>
<feature type="domain" description="Peptidase M1 membrane alanine aminopeptidase" evidence="14">
    <location>
        <begin position="321"/>
        <end position="460"/>
    </location>
</feature>
<sequence precursor="true">MRLRSPAAAALSVAAAVLVTALPADAAAHFTPGAPGAGDPYFPDMGNGGYDVAHYDIALTYVPATKGIRAVTTIDATAVQNLSRFDLDFRGPLKVSALSVDGRPAAFARTGAQELQITPRRGLRKGARFRVRVAYAGVPRGVSDPSLGDSGWIATPDGGVMLNQPTGAATVFPVNDTPRDKATYSFALTAPKGLTTLANGDPAGTSARGGAVTTRWAMRSPMASELSMIAVGKYAVTTTRSGGRTNLTAVQDAARVSAKNARAFNSRTASVLAFEETRFGGYPFSSTGGIVVNAHVGYALESQGRPVYDLGSGGEIPDGELLAHELAHQWFGDSVTPARWKDIWLNEGFATYAEWLYAAKYLDTPAQENFDKAYRTPSSGDLWKPRTADPGRDGLFGATVYERGAMTLHVLRRTIGDKAFFRLLKEWPAANRGRNVTSADFVRFAERLSGRDLNALFKDWIYTSGKPALRTY</sequence>
<proteinExistence type="inferred from homology"/>
<dbReference type="PRINTS" id="PR00756">
    <property type="entry name" value="ALADIPTASE"/>
</dbReference>
<keyword evidence="17" id="KW-1185">Reference proteome</keyword>
<dbReference type="InterPro" id="IPR001930">
    <property type="entry name" value="Peptidase_M1"/>
</dbReference>
<dbReference type="EC" id="3.4.11.2" evidence="4"/>
<evidence type="ECO:0000256" key="13">
    <source>
        <dbReference type="SAM" id="SignalP"/>
    </source>
</evidence>
<dbReference type="Gene3D" id="2.60.40.1730">
    <property type="entry name" value="tricorn interacting facor f3 domain"/>
    <property type="match status" value="1"/>
</dbReference>
<protein>
    <recommendedName>
        <fullName evidence="5">Aminopeptidase N</fullName>
        <ecNumber evidence="4">3.4.11.2</ecNumber>
    </recommendedName>
    <alternativeName>
        <fullName evidence="11">Alanine aminopeptidase</fullName>
    </alternativeName>
    <alternativeName>
        <fullName evidence="12">Lysyl aminopeptidase</fullName>
    </alternativeName>
</protein>
<dbReference type="CDD" id="cd09603">
    <property type="entry name" value="M1_APN_like"/>
    <property type="match status" value="1"/>
</dbReference>
<comment type="catalytic activity">
    <reaction evidence="1">
        <text>Release of an N-terminal amino acid, Xaa-|-Yaa- from a peptide, amide or arylamide. Xaa is preferably Ala, but may be most amino acids including Pro (slow action). When a terminal hydrophobic residue is followed by a prolyl residue, the two may be released as an intact Xaa-Pro dipeptide.</text>
        <dbReference type="EC" id="3.4.11.2"/>
    </reaction>
</comment>
<dbReference type="Pfam" id="PF17900">
    <property type="entry name" value="Peptidase_M1_N"/>
    <property type="match status" value="1"/>
</dbReference>
<keyword evidence="9" id="KW-0862">Zinc</keyword>
<evidence type="ECO:0000256" key="8">
    <source>
        <dbReference type="ARBA" id="ARBA00022801"/>
    </source>
</evidence>
<evidence type="ECO:0000256" key="12">
    <source>
        <dbReference type="ARBA" id="ARBA00031533"/>
    </source>
</evidence>
<evidence type="ECO:0000256" key="6">
    <source>
        <dbReference type="ARBA" id="ARBA00022670"/>
    </source>
</evidence>